<dbReference type="AlphaFoldDB" id="A0A6G1DN73"/>
<proteinExistence type="predicted"/>
<keyword evidence="3" id="KW-1185">Reference proteome</keyword>
<evidence type="ECO:0000256" key="1">
    <source>
        <dbReference type="SAM" id="MobiDB-lite"/>
    </source>
</evidence>
<dbReference type="EMBL" id="SPHZ02000006">
    <property type="protein sequence ID" value="KAF0913544.1"/>
    <property type="molecule type" value="Genomic_DNA"/>
</dbReference>
<feature type="region of interest" description="Disordered" evidence="1">
    <location>
        <begin position="27"/>
        <end position="51"/>
    </location>
</feature>
<name>A0A6G1DN73_9ORYZ</name>
<reference evidence="2 3" key="1">
    <citation type="submission" date="2019-11" db="EMBL/GenBank/DDBJ databases">
        <title>Whole genome sequence of Oryza granulata.</title>
        <authorList>
            <person name="Li W."/>
        </authorList>
    </citation>
    <scope>NUCLEOTIDE SEQUENCE [LARGE SCALE GENOMIC DNA]</scope>
    <source>
        <strain evidence="3">cv. Menghai</strain>
        <tissue evidence="2">Leaf</tissue>
    </source>
</reference>
<protein>
    <submittedName>
        <fullName evidence="2">Uncharacterized protein</fullName>
    </submittedName>
</protein>
<evidence type="ECO:0000313" key="2">
    <source>
        <dbReference type="EMBL" id="KAF0913544.1"/>
    </source>
</evidence>
<gene>
    <name evidence="2" type="ORF">E2562_023282</name>
</gene>
<organism evidence="2 3">
    <name type="scientific">Oryza meyeriana var. granulata</name>
    <dbReference type="NCBI Taxonomy" id="110450"/>
    <lineage>
        <taxon>Eukaryota</taxon>
        <taxon>Viridiplantae</taxon>
        <taxon>Streptophyta</taxon>
        <taxon>Embryophyta</taxon>
        <taxon>Tracheophyta</taxon>
        <taxon>Spermatophyta</taxon>
        <taxon>Magnoliopsida</taxon>
        <taxon>Liliopsida</taxon>
        <taxon>Poales</taxon>
        <taxon>Poaceae</taxon>
        <taxon>BOP clade</taxon>
        <taxon>Oryzoideae</taxon>
        <taxon>Oryzeae</taxon>
        <taxon>Oryzinae</taxon>
        <taxon>Oryza</taxon>
        <taxon>Oryza meyeriana</taxon>
    </lineage>
</organism>
<dbReference type="Proteomes" id="UP000479710">
    <property type="component" value="Unassembled WGS sequence"/>
</dbReference>
<accession>A0A6G1DN73</accession>
<evidence type="ECO:0000313" key="3">
    <source>
        <dbReference type="Proteomes" id="UP000479710"/>
    </source>
</evidence>
<comment type="caution">
    <text evidence="2">The sequence shown here is derived from an EMBL/GenBank/DDBJ whole genome shotgun (WGS) entry which is preliminary data.</text>
</comment>
<sequence>MLQGSVRVGRREWPSAQQLVDPAEGWVGTKRRWPNGGSGGSGRGRHSAWGDGARARAHGCTRWNLAEDGELGDVFLETDWAATGRTRHNGGRKVVI</sequence>